<keyword evidence="4" id="KW-1185">Reference proteome</keyword>
<sequence length="358" mass="36292">MSYKGRHRRPSVRAISGAAAAVIVIAGVISVAAALPGTSSAEGVHQAATAPAATGSGRFAPYVDTSLYPPFDLVSTAQSTGVKNFTLAFIVSGGGCTPKWGGVSDLNNDGVPGQIAQLRGLGGDVRASFGGAAGIELALACQDADSLAGAYGKAIDTYGLTKVDFDVEGSALPNADANTRRAQAIAKLQQKAAAAGKPLDVSFTLPVLPSGLTQDGVNFLRNAKSNGVDVSAVNVMAMDYGDGAAPNPSGKMGQFAIDAATATQSQVKDALGLSDSDAWQHVAVTPMIGVNDTSTEVFTLADAKQLVDFATSKSLAGLSMWSATRDKACPGGSTGSAQPTCSSIDQQDFDFTKAFGTF</sequence>
<dbReference type="Proteomes" id="UP001597417">
    <property type="component" value="Unassembled WGS sequence"/>
</dbReference>
<organism evidence="3 4">
    <name type="scientific">Amycolatopsis pigmentata</name>
    <dbReference type="NCBI Taxonomy" id="450801"/>
    <lineage>
        <taxon>Bacteria</taxon>
        <taxon>Bacillati</taxon>
        <taxon>Actinomycetota</taxon>
        <taxon>Actinomycetes</taxon>
        <taxon>Pseudonocardiales</taxon>
        <taxon>Pseudonocardiaceae</taxon>
        <taxon>Amycolatopsis</taxon>
    </lineage>
</organism>
<dbReference type="SUPFAM" id="SSF51445">
    <property type="entry name" value="(Trans)glycosidases"/>
    <property type="match status" value="1"/>
</dbReference>
<proteinExistence type="predicted"/>
<dbReference type="Gene3D" id="3.20.20.80">
    <property type="entry name" value="Glycosidases"/>
    <property type="match status" value="1"/>
</dbReference>
<keyword evidence="1" id="KW-0812">Transmembrane</keyword>
<name>A0ABW5G480_9PSEU</name>
<accession>A0ABW5G480</accession>
<dbReference type="CDD" id="cd06543">
    <property type="entry name" value="GH18_PF-ChiA-like"/>
    <property type="match status" value="1"/>
</dbReference>
<reference evidence="4" key="1">
    <citation type="journal article" date="2019" name="Int. J. Syst. Evol. Microbiol.">
        <title>The Global Catalogue of Microorganisms (GCM) 10K type strain sequencing project: providing services to taxonomists for standard genome sequencing and annotation.</title>
        <authorList>
            <consortium name="The Broad Institute Genomics Platform"/>
            <consortium name="The Broad Institute Genome Sequencing Center for Infectious Disease"/>
            <person name="Wu L."/>
            <person name="Ma J."/>
        </authorList>
    </citation>
    <scope>NUCLEOTIDE SEQUENCE [LARGE SCALE GENOMIC DNA]</scope>
    <source>
        <strain evidence="4">CGMCC 4.7645</strain>
    </source>
</reference>
<protein>
    <submittedName>
        <fullName evidence="3">Chitinase</fullName>
    </submittedName>
</protein>
<gene>
    <name evidence="3" type="ORF">ACFSXZ_31485</name>
</gene>
<feature type="domain" description="GH18" evidence="2">
    <location>
        <begin position="57"/>
        <end position="358"/>
    </location>
</feature>
<dbReference type="PROSITE" id="PS51910">
    <property type="entry name" value="GH18_2"/>
    <property type="match status" value="1"/>
</dbReference>
<dbReference type="PANTHER" id="PTHR42976:SF1">
    <property type="entry name" value="GH18 DOMAIN-CONTAINING PROTEIN-RELATED"/>
    <property type="match status" value="1"/>
</dbReference>
<dbReference type="InterPro" id="IPR052750">
    <property type="entry name" value="GH18_Chitinase"/>
</dbReference>
<dbReference type="RefSeq" id="WP_378269140.1">
    <property type="nucleotide sequence ID" value="NZ_JBHUKR010000021.1"/>
</dbReference>
<comment type="caution">
    <text evidence="3">The sequence shown here is derived from an EMBL/GenBank/DDBJ whole genome shotgun (WGS) entry which is preliminary data.</text>
</comment>
<evidence type="ECO:0000313" key="3">
    <source>
        <dbReference type="EMBL" id="MFD2420862.1"/>
    </source>
</evidence>
<dbReference type="InterPro" id="IPR017853">
    <property type="entry name" value="GH"/>
</dbReference>
<dbReference type="EMBL" id="JBHUKR010000021">
    <property type="protein sequence ID" value="MFD2420862.1"/>
    <property type="molecule type" value="Genomic_DNA"/>
</dbReference>
<feature type="transmembrane region" description="Helical" evidence="1">
    <location>
        <begin position="12"/>
        <end position="35"/>
    </location>
</feature>
<keyword evidence="1" id="KW-0472">Membrane</keyword>
<evidence type="ECO:0000259" key="2">
    <source>
        <dbReference type="PROSITE" id="PS51910"/>
    </source>
</evidence>
<keyword evidence="1" id="KW-1133">Transmembrane helix</keyword>
<evidence type="ECO:0000256" key="1">
    <source>
        <dbReference type="SAM" id="Phobius"/>
    </source>
</evidence>
<dbReference type="InterPro" id="IPR001223">
    <property type="entry name" value="Glyco_hydro18_cat"/>
</dbReference>
<evidence type="ECO:0000313" key="4">
    <source>
        <dbReference type="Proteomes" id="UP001597417"/>
    </source>
</evidence>
<dbReference type="PANTHER" id="PTHR42976">
    <property type="entry name" value="BIFUNCTIONAL CHITINASE/LYSOZYME-RELATED"/>
    <property type="match status" value="1"/>
</dbReference>